<dbReference type="AlphaFoldDB" id="I8AMM0"/>
<evidence type="ECO:0000313" key="3">
    <source>
        <dbReference type="Proteomes" id="UP000004080"/>
    </source>
</evidence>
<dbReference type="RefSeq" id="WP_007200441.1">
    <property type="nucleotide sequence ID" value="NZ_AKKV01000019.1"/>
</dbReference>
<protein>
    <submittedName>
        <fullName evidence="2">TuaF</fullName>
    </submittedName>
</protein>
<proteinExistence type="predicted"/>
<reference evidence="2 3" key="1">
    <citation type="journal article" date="2012" name="J. Bacteriol.">
        <title>Genome of Bacillus macauensis ZFHKF-1, a Long-Chain-Forming Bacterium.</title>
        <authorList>
            <person name="Cai L."/>
            <person name="Zhang T."/>
        </authorList>
    </citation>
    <scope>NUCLEOTIDE SEQUENCE [LARGE SCALE GENOMIC DNA]</scope>
    <source>
        <strain evidence="2 3">ZFHKF-1</strain>
    </source>
</reference>
<evidence type="ECO:0000256" key="1">
    <source>
        <dbReference type="SAM" id="Phobius"/>
    </source>
</evidence>
<dbReference type="eggNOG" id="COG3206">
    <property type="taxonomic scope" value="Bacteria"/>
</dbReference>
<keyword evidence="1" id="KW-0472">Membrane</keyword>
<keyword evidence="1" id="KW-0812">Transmembrane</keyword>
<name>I8AMM0_9BACL</name>
<sequence>MQPPLQPIVRRLKKRLRNYALFFIAVVLLTTVLSYVMALRAPEKVTVTASVKMGQVETSSLNNAESAATFIKSETFRRMLSRDAADLLPEQLQTYVDNEKILTLSLSGSDASSLEKKMQAITTAFLHVGQQQAKQWKRSLSSQIKNVKRTAVTGEAIIAKQEYLFDLKTRQQKITEPLLLEQKKQVMTMSKNKKALLGFLVGITLDLVLLCLPELLRKEEFSLENGPENKKQ</sequence>
<organism evidence="2 3">
    <name type="scientific">Fictibacillus macauensis ZFHKF-1</name>
    <dbReference type="NCBI Taxonomy" id="1196324"/>
    <lineage>
        <taxon>Bacteria</taxon>
        <taxon>Bacillati</taxon>
        <taxon>Bacillota</taxon>
        <taxon>Bacilli</taxon>
        <taxon>Bacillales</taxon>
        <taxon>Fictibacillaceae</taxon>
        <taxon>Fictibacillus</taxon>
    </lineage>
</organism>
<comment type="caution">
    <text evidence="2">The sequence shown here is derived from an EMBL/GenBank/DDBJ whole genome shotgun (WGS) entry which is preliminary data.</text>
</comment>
<dbReference type="EMBL" id="AKKV01000019">
    <property type="protein sequence ID" value="EIT86929.1"/>
    <property type="molecule type" value="Genomic_DNA"/>
</dbReference>
<keyword evidence="3" id="KW-1185">Reference proteome</keyword>
<dbReference type="PATRIC" id="fig|1196324.3.peg.336"/>
<accession>I8AMM0</accession>
<gene>
    <name evidence="2" type="ORF">A374_01699</name>
</gene>
<keyword evidence="1" id="KW-1133">Transmembrane helix</keyword>
<feature type="transmembrane region" description="Helical" evidence="1">
    <location>
        <begin position="195"/>
        <end position="216"/>
    </location>
</feature>
<evidence type="ECO:0000313" key="2">
    <source>
        <dbReference type="EMBL" id="EIT86929.1"/>
    </source>
</evidence>
<feature type="transmembrane region" description="Helical" evidence="1">
    <location>
        <begin position="20"/>
        <end position="38"/>
    </location>
</feature>
<dbReference type="STRING" id="1196324.A374_01699"/>
<dbReference type="Proteomes" id="UP000004080">
    <property type="component" value="Unassembled WGS sequence"/>
</dbReference>
<dbReference type="OrthoDB" id="2973601at2"/>